<name>B4N616_DROWI</name>
<feature type="chain" id="PRO_5006458227" description="CUB domain-containing protein" evidence="1">
    <location>
        <begin position="20"/>
        <end position="396"/>
    </location>
</feature>
<feature type="domain" description="CUB" evidence="2">
    <location>
        <begin position="250"/>
        <end position="389"/>
    </location>
</feature>
<evidence type="ECO:0000313" key="3">
    <source>
        <dbReference type="EMBL" id="EDW79805.2"/>
    </source>
</evidence>
<dbReference type="eggNOG" id="ENOG502SVB7">
    <property type="taxonomic scope" value="Eukaryota"/>
</dbReference>
<protein>
    <recommendedName>
        <fullName evidence="2">CUB domain-containing protein</fullName>
    </recommendedName>
</protein>
<dbReference type="PANTHER" id="PTHR33236">
    <property type="entry name" value="INTRAFLAGELLAR TRANSPORT PROTEIN 122 FAMILY PROTEIN-RELATED"/>
    <property type="match status" value="1"/>
</dbReference>
<dbReference type="Proteomes" id="UP000007798">
    <property type="component" value="Unassembled WGS sequence"/>
</dbReference>
<evidence type="ECO:0000313" key="4">
    <source>
        <dbReference type="Proteomes" id="UP000007798"/>
    </source>
</evidence>
<accession>B4N616</accession>
<dbReference type="Gene3D" id="2.60.120.290">
    <property type="entry name" value="Spermadhesin, CUB domain"/>
    <property type="match status" value="1"/>
</dbReference>
<dbReference type="SUPFAM" id="SSF49854">
    <property type="entry name" value="Spermadhesin, CUB domain"/>
    <property type="match status" value="1"/>
</dbReference>
<dbReference type="KEGG" id="dwi:6646277"/>
<keyword evidence="4" id="KW-1185">Reference proteome</keyword>
<dbReference type="InParanoid" id="B4N616"/>
<dbReference type="EMBL" id="CH964154">
    <property type="protein sequence ID" value="EDW79805.2"/>
    <property type="molecule type" value="Genomic_DNA"/>
</dbReference>
<reference evidence="3 4" key="1">
    <citation type="journal article" date="2007" name="Nature">
        <title>Evolution of genes and genomes on the Drosophila phylogeny.</title>
        <authorList>
            <consortium name="Drosophila 12 Genomes Consortium"/>
            <person name="Clark A.G."/>
            <person name="Eisen M.B."/>
            <person name="Smith D.R."/>
            <person name="Bergman C.M."/>
            <person name="Oliver B."/>
            <person name="Markow T.A."/>
            <person name="Kaufman T.C."/>
            <person name="Kellis M."/>
            <person name="Gelbart W."/>
            <person name="Iyer V.N."/>
            <person name="Pollard D.A."/>
            <person name="Sackton T.B."/>
            <person name="Larracuente A.M."/>
            <person name="Singh N.D."/>
            <person name="Abad J.P."/>
            <person name="Abt D.N."/>
            <person name="Adryan B."/>
            <person name="Aguade M."/>
            <person name="Akashi H."/>
            <person name="Anderson W.W."/>
            <person name="Aquadro C.F."/>
            <person name="Ardell D.H."/>
            <person name="Arguello R."/>
            <person name="Artieri C.G."/>
            <person name="Barbash D.A."/>
            <person name="Barker D."/>
            <person name="Barsanti P."/>
            <person name="Batterham P."/>
            <person name="Batzoglou S."/>
            <person name="Begun D."/>
            <person name="Bhutkar A."/>
            <person name="Blanco E."/>
            <person name="Bosak S.A."/>
            <person name="Bradley R.K."/>
            <person name="Brand A.D."/>
            <person name="Brent M.R."/>
            <person name="Brooks A.N."/>
            <person name="Brown R.H."/>
            <person name="Butlin R.K."/>
            <person name="Caggese C."/>
            <person name="Calvi B.R."/>
            <person name="Bernardo de Carvalho A."/>
            <person name="Caspi A."/>
            <person name="Castrezana S."/>
            <person name="Celniker S.E."/>
            <person name="Chang J.L."/>
            <person name="Chapple C."/>
            <person name="Chatterji S."/>
            <person name="Chinwalla A."/>
            <person name="Civetta A."/>
            <person name="Clifton S.W."/>
            <person name="Comeron J.M."/>
            <person name="Costello J.C."/>
            <person name="Coyne J.A."/>
            <person name="Daub J."/>
            <person name="David R.G."/>
            <person name="Delcher A.L."/>
            <person name="Delehaunty K."/>
            <person name="Do C.B."/>
            <person name="Ebling H."/>
            <person name="Edwards K."/>
            <person name="Eickbush T."/>
            <person name="Evans J.D."/>
            <person name="Filipski A."/>
            <person name="Findeiss S."/>
            <person name="Freyhult E."/>
            <person name="Fulton L."/>
            <person name="Fulton R."/>
            <person name="Garcia A.C."/>
            <person name="Gardiner A."/>
            <person name="Garfield D.A."/>
            <person name="Garvin B.E."/>
            <person name="Gibson G."/>
            <person name="Gilbert D."/>
            <person name="Gnerre S."/>
            <person name="Godfrey J."/>
            <person name="Good R."/>
            <person name="Gotea V."/>
            <person name="Gravely B."/>
            <person name="Greenberg A.J."/>
            <person name="Griffiths-Jones S."/>
            <person name="Gross S."/>
            <person name="Guigo R."/>
            <person name="Gustafson E.A."/>
            <person name="Haerty W."/>
            <person name="Hahn M.W."/>
            <person name="Halligan D.L."/>
            <person name="Halpern A.L."/>
            <person name="Halter G.M."/>
            <person name="Han M.V."/>
            <person name="Heger A."/>
            <person name="Hillier L."/>
            <person name="Hinrichs A.S."/>
            <person name="Holmes I."/>
            <person name="Hoskins R.A."/>
            <person name="Hubisz M.J."/>
            <person name="Hultmark D."/>
            <person name="Huntley M.A."/>
            <person name="Jaffe D.B."/>
            <person name="Jagadeeshan S."/>
            <person name="Jeck W.R."/>
            <person name="Johnson J."/>
            <person name="Jones C.D."/>
            <person name="Jordan W.C."/>
            <person name="Karpen G.H."/>
            <person name="Kataoka E."/>
            <person name="Keightley P.D."/>
            <person name="Kheradpour P."/>
            <person name="Kirkness E.F."/>
            <person name="Koerich L.B."/>
            <person name="Kristiansen K."/>
            <person name="Kudrna D."/>
            <person name="Kulathinal R.J."/>
            <person name="Kumar S."/>
            <person name="Kwok R."/>
            <person name="Lander E."/>
            <person name="Langley C.H."/>
            <person name="Lapoint R."/>
            <person name="Lazzaro B.P."/>
            <person name="Lee S.J."/>
            <person name="Levesque L."/>
            <person name="Li R."/>
            <person name="Lin C.F."/>
            <person name="Lin M.F."/>
            <person name="Lindblad-Toh K."/>
            <person name="Llopart A."/>
            <person name="Long M."/>
            <person name="Low L."/>
            <person name="Lozovsky E."/>
            <person name="Lu J."/>
            <person name="Luo M."/>
            <person name="Machado C.A."/>
            <person name="Makalowski W."/>
            <person name="Marzo M."/>
            <person name="Matsuda M."/>
            <person name="Matzkin L."/>
            <person name="McAllister B."/>
            <person name="McBride C.S."/>
            <person name="McKernan B."/>
            <person name="McKernan K."/>
            <person name="Mendez-Lago M."/>
            <person name="Minx P."/>
            <person name="Mollenhauer M.U."/>
            <person name="Montooth K."/>
            <person name="Mount S.M."/>
            <person name="Mu X."/>
            <person name="Myers E."/>
            <person name="Negre B."/>
            <person name="Newfeld S."/>
            <person name="Nielsen R."/>
            <person name="Noor M.A."/>
            <person name="O'Grady P."/>
            <person name="Pachter L."/>
            <person name="Papaceit M."/>
            <person name="Parisi M.J."/>
            <person name="Parisi M."/>
            <person name="Parts L."/>
            <person name="Pedersen J.S."/>
            <person name="Pesole G."/>
            <person name="Phillippy A.M."/>
            <person name="Ponting C.P."/>
            <person name="Pop M."/>
            <person name="Porcelli D."/>
            <person name="Powell J.R."/>
            <person name="Prohaska S."/>
            <person name="Pruitt K."/>
            <person name="Puig M."/>
            <person name="Quesneville H."/>
            <person name="Ram K.R."/>
            <person name="Rand D."/>
            <person name="Rasmussen M.D."/>
            <person name="Reed L.K."/>
            <person name="Reenan R."/>
            <person name="Reily A."/>
            <person name="Remington K.A."/>
            <person name="Rieger T.T."/>
            <person name="Ritchie M.G."/>
            <person name="Robin C."/>
            <person name="Rogers Y.H."/>
            <person name="Rohde C."/>
            <person name="Rozas J."/>
            <person name="Rubenfield M.J."/>
            <person name="Ruiz A."/>
            <person name="Russo S."/>
            <person name="Salzberg S.L."/>
            <person name="Sanchez-Gracia A."/>
            <person name="Saranga D.J."/>
            <person name="Sato H."/>
            <person name="Schaeffer S.W."/>
            <person name="Schatz M.C."/>
            <person name="Schlenke T."/>
            <person name="Schwartz R."/>
            <person name="Segarra C."/>
            <person name="Singh R.S."/>
            <person name="Sirot L."/>
            <person name="Sirota M."/>
            <person name="Sisneros N.B."/>
            <person name="Smith C.D."/>
            <person name="Smith T.F."/>
            <person name="Spieth J."/>
            <person name="Stage D.E."/>
            <person name="Stark A."/>
            <person name="Stephan W."/>
            <person name="Strausberg R.L."/>
            <person name="Strempel S."/>
            <person name="Sturgill D."/>
            <person name="Sutton G."/>
            <person name="Sutton G.G."/>
            <person name="Tao W."/>
            <person name="Teichmann S."/>
            <person name="Tobari Y.N."/>
            <person name="Tomimura Y."/>
            <person name="Tsolas J.M."/>
            <person name="Valente V.L."/>
            <person name="Venter E."/>
            <person name="Venter J.C."/>
            <person name="Vicario S."/>
            <person name="Vieira F.G."/>
            <person name="Vilella A.J."/>
            <person name="Villasante A."/>
            <person name="Walenz B."/>
            <person name="Wang J."/>
            <person name="Wasserman M."/>
            <person name="Watts T."/>
            <person name="Wilson D."/>
            <person name="Wilson R.K."/>
            <person name="Wing R.A."/>
            <person name="Wolfner M.F."/>
            <person name="Wong A."/>
            <person name="Wong G.K."/>
            <person name="Wu C.I."/>
            <person name="Wu G."/>
            <person name="Yamamoto D."/>
            <person name="Yang H.P."/>
            <person name="Yang S.P."/>
            <person name="Yorke J.A."/>
            <person name="Yoshida K."/>
            <person name="Zdobnov E."/>
            <person name="Zhang P."/>
            <person name="Zhang Y."/>
            <person name="Zimin A.V."/>
            <person name="Baldwin J."/>
            <person name="Abdouelleil A."/>
            <person name="Abdulkadir J."/>
            <person name="Abebe A."/>
            <person name="Abera B."/>
            <person name="Abreu J."/>
            <person name="Acer S.C."/>
            <person name="Aftuck L."/>
            <person name="Alexander A."/>
            <person name="An P."/>
            <person name="Anderson E."/>
            <person name="Anderson S."/>
            <person name="Arachi H."/>
            <person name="Azer M."/>
            <person name="Bachantsang P."/>
            <person name="Barry A."/>
            <person name="Bayul T."/>
            <person name="Berlin A."/>
            <person name="Bessette D."/>
            <person name="Bloom T."/>
            <person name="Blye J."/>
            <person name="Boguslavskiy L."/>
            <person name="Bonnet C."/>
            <person name="Boukhgalter B."/>
            <person name="Bourzgui I."/>
            <person name="Brown A."/>
            <person name="Cahill P."/>
            <person name="Channer S."/>
            <person name="Cheshatsang Y."/>
            <person name="Chuda L."/>
            <person name="Citroen M."/>
            <person name="Collymore A."/>
            <person name="Cooke P."/>
            <person name="Costello M."/>
            <person name="D'Aco K."/>
            <person name="Daza R."/>
            <person name="De Haan G."/>
            <person name="DeGray S."/>
            <person name="DeMaso C."/>
            <person name="Dhargay N."/>
            <person name="Dooley K."/>
            <person name="Dooley E."/>
            <person name="Doricent M."/>
            <person name="Dorje P."/>
            <person name="Dorjee K."/>
            <person name="Dupes A."/>
            <person name="Elong R."/>
            <person name="Falk J."/>
            <person name="Farina A."/>
            <person name="Faro S."/>
            <person name="Ferguson D."/>
            <person name="Fisher S."/>
            <person name="Foley C.D."/>
            <person name="Franke A."/>
            <person name="Friedrich D."/>
            <person name="Gadbois L."/>
            <person name="Gearin G."/>
            <person name="Gearin C.R."/>
            <person name="Giannoukos G."/>
            <person name="Goode T."/>
            <person name="Graham J."/>
            <person name="Grandbois E."/>
            <person name="Grewal S."/>
            <person name="Gyaltsen K."/>
            <person name="Hafez N."/>
            <person name="Hagos B."/>
            <person name="Hall J."/>
            <person name="Henson C."/>
            <person name="Hollinger A."/>
            <person name="Honan T."/>
            <person name="Huard M.D."/>
            <person name="Hughes L."/>
            <person name="Hurhula B."/>
            <person name="Husby M.E."/>
            <person name="Kamat A."/>
            <person name="Kanga B."/>
            <person name="Kashin S."/>
            <person name="Khazanovich D."/>
            <person name="Kisner P."/>
            <person name="Lance K."/>
            <person name="Lara M."/>
            <person name="Lee W."/>
            <person name="Lennon N."/>
            <person name="Letendre F."/>
            <person name="LeVine R."/>
            <person name="Lipovsky A."/>
            <person name="Liu X."/>
            <person name="Liu J."/>
            <person name="Liu S."/>
            <person name="Lokyitsang T."/>
            <person name="Lokyitsang Y."/>
            <person name="Lubonja R."/>
            <person name="Lui A."/>
            <person name="MacDonald P."/>
            <person name="Magnisalis V."/>
            <person name="Maru K."/>
            <person name="Matthews C."/>
            <person name="McCusker W."/>
            <person name="McDonough S."/>
            <person name="Mehta T."/>
            <person name="Meldrim J."/>
            <person name="Meneus L."/>
            <person name="Mihai O."/>
            <person name="Mihalev A."/>
            <person name="Mihova T."/>
            <person name="Mittelman R."/>
            <person name="Mlenga V."/>
            <person name="Montmayeur A."/>
            <person name="Mulrain L."/>
            <person name="Navidi A."/>
            <person name="Naylor J."/>
            <person name="Negash T."/>
            <person name="Nguyen T."/>
            <person name="Nguyen N."/>
            <person name="Nicol R."/>
            <person name="Norbu C."/>
            <person name="Norbu N."/>
            <person name="Novod N."/>
            <person name="O'Neill B."/>
            <person name="Osman S."/>
            <person name="Markiewicz E."/>
            <person name="Oyono O.L."/>
            <person name="Patti C."/>
            <person name="Phunkhang P."/>
            <person name="Pierre F."/>
            <person name="Priest M."/>
            <person name="Raghuraman S."/>
            <person name="Rege F."/>
            <person name="Reyes R."/>
            <person name="Rise C."/>
            <person name="Rogov P."/>
            <person name="Ross K."/>
            <person name="Ryan E."/>
            <person name="Settipalli S."/>
            <person name="Shea T."/>
            <person name="Sherpa N."/>
            <person name="Shi L."/>
            <person name="Shih D."/>
            <person name="Sparrow T."/>
            <person name="Spaulding J."/>
            <person name="Stalker J."/>
            <person name="Stange-Thomann N."/>
            <person name="Stavropoulos S."/>
            <person name="Stone C."/>
            <person name="Strader C."/>
            <person name="Tesfaye S."/>
            <person name="Thomson T."/>
            <person name="Thoulutsang Y."/>
            <person name="Thoulutsang D."/>
            <person name="Topham K."/>
            <person name="Topping I."/>
            <person name="Tsamla T."/>
            <person name="Vassiliev H."/>
            <person name="Vo A."/>
            <person name="Wangchuk T."/>
            <person name="Wangdi T."/>
            <person name="Weiand M."/>
            <person name="Wilkinson J."/>
            <person name="Wilson A."/>
            <person name="Yadav S."/>
            <person name="Young G."/>
            <person name="Yu Q."/>
            <person name="Zembek L."/>
            <person name="Zhong D."/>
            <person name="Zimmer A."/>
            <person name="Zwirko Z."/>
            <person name="Jaffe D.B."/>
            <person name="Alvarez P."/>
            <person name="Brockman W."/>
            <person name="Butler J."/>
            <person name="Chin C."/>
            <person name="Gnerre S."/>
            <person name="Grabherr M."/>
            <person name="Kleber M."/>
            <person name="Mauceli E."/>
            <person name="MacCallum I."/>
        </authorList>
    </citation>
    <scope>NUCLEOTIDE SEQUENCE [LARGE SCALE GENOMIC DNA]</scope>
    <source>
        <strain evidence="4">Tucson 14030-0811.24</strain>
    </source>
</reference>
<feature type="signal peptide" evidence="1">
    <location>
        <begin position="1"/>
        <end position="19"/>
    </location>
</feature>
<dbReference type="InterPro" id="IPR058698">
    <property type="entry name" value="CUB_metazoa"/>
</dbReference>
<dbReference type="OrthoDB" id="6378913at2759"/>
<dbReference type="AlphaFoldDB" id="B4N616"/>
<evidence type="ECO:0000256" key="1">
    <source>
        <dbReference type="SAM" id="SignalP"/>
    </source>
</evidence>
<dbReference type="STRING" id="7260.B4N616"/>
<organism evidence="3 4">
    <name type="scientific">Drosophila willistoni</name>
    <name type="common">Fruit fly</name>
    <dbReference type="NCBI Taxonomy" id="7260"/>
    <lineage>
        <taxon>Eukaryota</taxon>
        <taxon>Metazoa</taxon>
        <taxon>Ecdysozoa</taxon>
        <taxon>Arthropoda</taxon>
        <taxon>Hexapoda</taxon>
        <taxon>Insecta</taxon>
        <taxon>Pterygota</taxon>
        <taxon>Neoptera</taxon>
        <taxon>Endopterygota</taxon>
        <taxon>Diptera</taxon>
        <taxon>Brachycera</taxon>
        <taxon>Muscomorpha</taxon>
        <taxon>Ephydroidea</taxon>
        <taxon>Drosophilidae</taxon>
        <taxon>Drosophila</taxon>
        <taxon>Sophophora</taxon>
    </lineage>
</organism>
<keyword evidence="1" id="KW-0732">Signal</keyword>
<dbReference type="InterPro" id="IPR035914">
    <property type="entry name" value="Sperma_CUB_dom_sf"/>
</dbReference>
<sequence length="396" mass="44065">MQSIVILIFSSFCLAFAHTQLVAEANESTEFTLRNGTITASARQARRRSTLIDSCITNSGETGTCLTRFKCMRQGGTVNGYCGSYGVCCETNLQCGAVSRQKRTLIRNPAVLNVDTCTYTIEPYSSNVQQLRIDFEQFELSQPTVSTADSSMLECLDYFDAGGFKFCGLNTGQHFYLPFNVAAGMDQITLIFSVGTRQTAPSWRLIVTQLEAPMASSKRKSSVSGVSTNTLQDLRNIFASHHADYDLLAPAGCQQYYTESTGTIRSFNYQASLDYNYMPSLSYTICIKSVPTTSVIEYTFKKFSMSVQTGDAEGYDESCHATVLTTGRQEDYLLIPQGLLAKDTSYQPTYYCGLNNDLVVYARPPYMIHFNSDDVTYDRTLETGFTMTYLLRSTIL</sequence>
<dbReference type="Pfam" id="PF26080">
    <property type="entry name" value="CUB_animal"/>
    <property type="match status" value="1"/>
</dbReference>
<dbReference type="PANTHER" id="PTHR33236:SF12">
    <property type="entry name" value="CUB DOMAIN-CONTAINING PROTEIN-RELATED"/>
    <property type="match status" value="1"/>
</dbReference>
<gene>
    <name evidence="3" type="primary">Dwil\GK17983</name>
    <name evidence="3" type="ORF">Dwil_GK17983</name>
</gene>
<proteinExistence type="predicted"/>
<evidence type="ECO:0000259" key="2">
    <source>
        <dbReference type="Pfam" id="PF26080"/>
    </source>
</evidence>
<dbReference type="HOGENOM" id="CLU_022631_0_1_1"/>